<keyword evidence="1 4" id="KW-0732">Signal</keyword>
<comment type="similarity">
    <text evidence="3">Belongs to the TO family.</text>
</comment>
<dbReference type="SMART" id="SM00700">
    <property type="entry name" value="JHBP"/>
    <property type="match status" value="1"/>
</dbReference>
<evidence type="ECO:0000313" key="5">
    <source>
        <dbReference type="EMBL" id="JAQ14849.1"/>
    </source>
</evidence>
<proteinExistence type="inferred from homology"/>
<name>A0A146M5Y5_LYGHE</name>
<dbReference type="FunFam" id="3.15.10.30:FF:000001">
    <property type="entry name" value="Takeout-like protein 1"/>
    <property type="match status" value="1"/>
</dbReference>
<dbReference type="EMBL" id="GDHC01003780">
    <property type="protein sequence ID" value="JAQ14849.1"/>
    <property type="molecule type" value="Transcribed_RNA"/>
</dbReference>
<keyword evidence="2" id="KW-0090">Biological rhythms</keyword>
<dbReference type="GO" id="GO:0007623">
    <property type="term" value="P:circadian rhythm"/>
    <property type="evidence" value="ECO:0007669"/>
    <property type="project" value="UniProtKB-ARBA"/>
</dbReference>
<feature type="non-terminal residue" evidence="5">
    <location>
        <position position="1"/>
    </location>
</feature>
<evidence type="ECO:0000256" key="4">
    <source>
        <dbReference type="SAM" id="SignalP"/>
    </source>
</evidence>
<dbReference type="PANTHER" id="PTHR11008:SF32">
    <property type="entry name" value="CIRCADIAN CLOCK-CONTROLLED PROTEIN DAYWAKE-RELATED"/>
    <property type="match status" value="1"/>
</dbReference>
<feature type="chain" id="PRO_5007527634" evidence="4">
    <location>
        <begin position="26"/>
        <end position="253"/>
    </location>
</feature>
<dbReference type="Gene3D" id="3.15.10.30">
    <property type="entry name" value="Haemolymph juvenile hormone binding protein"/>
    <property type="match status" value="1"/>
</dbReference>
<organism evidence="5">
    <name type="scientific">Lygus hesperus</name>
    <name type="common">Western plant bug</name>
    <dbReference type="NCBI Taxonomy" id="30085"/>
    <lineage>
        <taxon>Eukaryota</taxon>
        <taxon>Metazoa</taxon>
        <taxon>Ecdysozoa</taxon>
        <taxon>Arthropoda</taxon>
        <taxon>Hexapoda</taxon>
        <taxon>Insecta</taxon>
        <taxon>Pterygota</taxon>
        <taxon>Neoptera</taxon>
        <taxon>Paraneoptera</taxon>
        <taxon>Hemiptera</taxon>
        <taxon>Heteroptera</taxon>
        <taxon>Panheteroptera</taxon>
        <taxon>Cimicomorpha</taxon>
        <taxon>Miridae</taxon>
        <taxon>Mirini</taxon>
        <taxon>Lygus</taxon>
    </lineage>
</organism>
<dbReference type="GO" id="GO:0005615">
    <property type="term" value="C:extracellular space"/>
    <property type="evidence" value="ECO:0007669"/>
    <property type="project" value="TreeGrafter"/>
</dbReference>
<dbReference type="AlphaFoldDB" id="A0A146M5Y5"/>
<dbReference type="InterPro" id="IPR038606">
    <property type="entry name" value="To_sf"/>
</dbReference>
<evidence type="ECO:0000256" key="1">
    <source>
        <dbReference type="ARBA" id="ARBA00022729"/>
    </source>
</evidence>
<sequence length="253" mass="28411">QCLWKLQIMKVLVLVVFLTVGLCQGAKLPEKWKQCSRGDGWLECLRDAVEFAITTTAREGLPSFGVPVLDPMHFDSLLIDQSTGPVSIKLEFKDIDVTGMKDLVVKNIRGDWEQWQFDGEIPPPLTLSGGYVIQGKVLALPIVGNGKCNLTFHDFKWSPITVKFKEETKKGKRHLLIDNINLNPETSLLQMDFQNLFNGDEMLGKQMNIFLNENWPEIFGELKPAVSKAFGAAYKDVGNRILSKLTVEQVTGM</sequence>
<accession>A0A146M5Y5</accession>
<feature type="signal peptide" evidence="4">
    <location>
        <begin position="1"/>
        <end position="25"/>
    </location>
</feature>
<gene>
    <name evidence="5" type="primary">to_19</name>
    <name evidence="5" type="ORF">g.56663</name>
</gene>
<protein>
    <submittedName>
        <fullName evidence="5">Protein takeout</fullName>
    </submittedName>
</protein>
<dbReference type="PANTHER" id="PTHR11008">
    <property type="entry name" value="PROTEIN TAKEOUT-LIKE PROTEIN"/>
    <property type="match status" value="1"/>
</dbReference>
<reference evidence="5" key="1">
    <citation type="journal article" date="2016" name="Gigascience">
        <title>De novo construction of an expanded transcriptome assembly for the western tarnished plant bug, Lygus hesperus.</title>
        <authorList>
            <person name="Tassone E.E."/>
            <person name="Geib S.M."/>
            <person name="Hall B."/>
            <person name="Fabrick J.A."/>
            <person name="Brent C.S."/>
            <person name="Hull J.J."/>
        </authorList>
    </citation>
    <scope>NUCLEOTIDE SEQUENCE</scope>
</reference>
<dbReference type="InterPro" id="IPR010562">
    <property type="entry name" value="Haemolymph_juvenile_hormone-bd"/>
</dbReference>
<evidence type="ECO:0000256" key="3">
    <source>
        <dbReference type="ARBA" id="ARBA00060902"/>
    </source>
</evidence>
<evidence type="ECO:0000256" key="2">
    <source>
        <dbReference type="ARBA" id="ARBA00023108"/>
    </source>
</evidence>
<dbReference type="Pfam" id="PF06585">
    <property type="entry name" value="JHBP"/>
    <property type="match status" value="1"/>
</dbReference>